<dbReference type="GO" id="GO:0036243">
    <property type="term" value="F:succinate-semialdehyde dehydrogenase (NADP+) activity"/>
    <property type="evidence" value="ECO:0007669"/>
    <property type="project" value="UniProtKB-EC"/>
</dbReference>
<dbReference type="OrthoDB" id="6882680at2"/>
<evidence type="ECO:0000313" key="3">
    <source>
        <dbReference type="EMBL" id="ANP54941.1"/>
    </source>
</evidence>
<evidence type="ECO:0000313" key="4">
    <source>
        <dbReference type="EMBL" id="MBP2050672.1"/>
    </source>
</evidence>
<dbReference type="EMBL" id="CP016279">
    <property type="protein sequence ID" value="ANP54941.1"/>
    <property type="molecule type" value="Genomic_DNA"/>
</dbReference>
<reference evidence="4 6" key="2">
    <citation type="submission" date="2021-03" db="EMBL/GenBank/DDBJ databases">
        <title>Genomic Encyclopedia of Type Strains, Phase IV (KMG-IV): sequencing the most valuable type-strain genomes for metagenomic binning, comparative biology and taxonomic classification.</title>
        <authorList>
            <person name="Goeker M."/>
        </authorList>
    </citation>
    <scope>NUCLEOTIDE SEQUENCE [LARGE SCALE GENOMIC DNA]</scope>
    <source>
        <strain evidence="4 6">DSM 40499</strain>
    </source>
</reference>
<feature type="domain" description="Aldehyde dehydrogenase" evidence="2">
    <location>
        <begin position="4"/>
        <end position="457"/>
    </location>
</feature>
<dbReference type="EC" id="1.2.1.16" evidence="4"/>
<organism evidence="3 5">
    <name type="scientific">Streptomyces griseochromogenes</name>
    <dbReference type="NCBI Taxonomy" id="68214"/>
    <lineage>
        <taxon>Bacteria</taxon>
        <taxon>Bacillati</taxon>
        <taxon>Actinomycetota</taxon>
        <taxon>Actinomycetes</taxon>
        <taxon>Kitasatosporales</taxon>
        <taxon>Streptomycetaceae</taxon>
        <taxon>Streptomyces</taxon>
    </lineage>
</organism>
<dbReference type="PANTHER" id="PTHR43353:SF5">
    <property type="entry name" value="SUCCINATE-SEMIALDEHYDE DEHYDROGENASE, MITOCHONDRIAL"/>
    <property type="match status" value="1"/>
</dbReference>
<gene>
    <name evidence="3" type="ORF">AVL59_39930</name>
    <name evidence="4" type="ORF">J2Z21_003611</name>
</gene>
<dbReference type="Gene3D" id="3.40.605.10">
    <property type="entry name" value="Aldehyde Dehydrogenase, Chain A, domain 1"/>
    <property type="match status" value="1"/>
</dbReference>
<dbReference type="EC" id="1.2.1.79" evidence="4"/>
<dbReference type="EMBL" id="JAGGLP010000006">
    <property type="protein sequence ID" value="MBP2050672.1"/>
    <property type="molecule type" value="Genomic_DNA"/>
</dbReference>
<dbReference type="InterPro" id="IPR016163">
    <property type="entry name" value="Ald_DH_C"/>
</dbReference>
<dbReference type="RefSeq" id="WP_067314312.1">
    <property type="nucleotide sequence ID" value="NZ_CP016279.1"/>
</dbReference>
<accession>A0A1B1B834</accession>
<dbReference type="GO" id="GO:0102810">
    <property type="term" value="F:glutarate-semialdehyde dehydrogenase (NADP+) activity"/>
    <property type="evidence" value="ECO:0007669"/>
    <property type="project" value="UniProtKB-EC"/>
</dbReference>
<dbReference type="InterPro" id="IPR016160">
    <property type="entry name" value="Ald_DH_CS_CYS"/>
</dbReference>
<sequence>MREAEQRDRQKVVDPRTGIVFTEVELLPESAVPGIAGRAARAFQDWQETPLEERCALVAAMARLLGERIPRLAPEFSREHGKTRAEAEAELARAVETLHWSAERAKSLVGPAELPERGGMERRLETEAAGPVLAIVPWNFPAVTLARKLGPALSMGCSVVVKAPETTPRVMAAFAEAAADAGLPVDAVQVVHATPTTAEALVRRREFRVVSFTGSTRVGRHVAAAAAEGLSQCVLELGGHAPAVVTAEADLDAAARTLAAAKFASTGQSCAAPSRFLIHRDVHDAFVDRFLRYLPRLDHEARGGGLLGDMGPLHTAAHRDVMHELVTDAVAKGATVRAGGELPGAPGFYYPATVLTGTPRDARILREEPFGPIAPFVAYTDDEECVTLAGGTDYALSAYVFGDLEHARELARRIDAGSVSINCAAGAAPDAPLGGRLDSGYGYEGGDQGLLAFGRLKILQHAPAAR</sequence>
<dbReference type="SUPFAM" id="SSF53720">
    <property type="entry name" value="ALDH-like"/>
    <property type="match status" value="1"/>
</dbReference>
<dbReference type="PANTHER" id="PTHR43353">
    <property type="entry name" value="SUCCINATE-SEMIALDEHYDE DEHYDROGENASE, MITOCHONDRIAL"/>
    <property type="match status" value="1"/>
</dbReference>
<evidence type="ECO:0000259" key="2">
    <source>
        <dbReference type="Pfam" id="PF00171"/>
    </source>
</evidence>
<keyword evidence="6" id="KW-1185">Reference proteome</keyword>
<dbReference type="Pfam" id="PF00171">
    <property type="entry name" value="Aldedh"/>
    <property type="match status" value="1"/>
</dbReference>
<dbReference type="Proteomes" id="UP000092659">
    <property type="component" value="Chromosome"/>
</dbReference>
<dbReference type="Proteomes" id="UP001519309">
    <property type="component" value="Unassembled WGS sequence"/>
</dbReference>
<evidence type="ECO:0000313" key="5">
    <source>
        <dbReference type="Proteomes" id="UP000092659"/>
    </source>
</evidence>
<reference evidence="3 5" key="1">
    <citation type="submission" date="2016-06" db="EMBL/GenBank/DDBJ databases">
        <title>Complete genome sequence of Streptomyces griseochromogenes ATCC 14511, the Blasticidin S producer.</title>
        <authorList>
            <person name="Wu L."/>
        </authorList>
    </citation>
    <scope>NUCLEOTIDE SEQUENCE [LARGE SCALE GENOMIC DNA]</scope>
    <source>
        <strain evidence="3 5">ATCC 14511</strain>
    </source>
</reference>
<proteinExistence type="predicted"/>
<dbReference type="Gene3D" id="3.40.309.10">
    <property type="entry name" value="Aldehyde Dehydrogenase, Chain A, domain 2"/>
    <property type="match status" value="1"/>
</dbReference>
<dbReference type="InterPro" id="IPR050740">
    <property type="entry name" value="Aldehyde_DH_Superfamily"/>
</dbReference>
<name>A0A1B1B834_9ACTN</name>
<dbReference type="GO" id="GO:0004777">
    <property type="term" value="F:succinate-semialdehyde dehydrogenase (NAD+) activity"/>
    <property type="evidence" value="ECO:0007669"/>
    <property type="project" value="TreeGrafter"/>
</dbReference>
<dbReference type="EC" id="1.2.1.20" evidence="4"/>
<evidence type="ECO:0000256" key="1">
    <source>
        <dbReference type="ARBA" id="ARBA00023002"/>
    </source>
</evidence>
<dbReference type="KEGG" id="sgs:AVL59_39930"/>
<dbReference type="InterPro" id="IPR016162">
    <property type="entry name" value="Ald_DH_N"/>
</dbReference>
<keyword evidence="1 4" id="KW-0560">Oxidoreductase</keyword>
<dbReference type="GO" id="GO:0009450">
    <property type="term" value="P:gamma-aminobutyric acid catabolic process"/>
    <property type="evidence" value="ECO:0007669"/>
    <property type="project" value="TreeGrafter"/>
</dbReference>
<evidence type="ECO:0000313" key="6">
    <source>
        <dbReference type="Proteomes" id="UP001519309"/>
    </source>
</evidence>
<dbReference type="InterPro" id="IPR016161">
    <property type="entry name" value="Ald_DH/histidinol_DH"/>
</dbReference>
<dbReference type="AlphaFoldDB" id="A0A1B1B834"/>
<dbReference type="PROSITE" id="PS00070">
    <property type="entry name" value="ALDEHYDE_DEHYDR_CYS"/>
    <property type="match status" value="1"/>
</dbReference>
<dbReference type="InterPro" id="IPR015590">
    <property type="entry name" value="Aldehyde_DH_dom"/>
</dbReference>
<protein>
    <submittedName>
        <fullName evidence="3 4">Aldehyde dehydrogenase</fullName>
        <ecNumber evidence="4">1.2.1.16</ecNumber>
        <ecNumber evidence="4">1.2.1.20</ecNumber>
        <ecNumber evidence="4">1.2.1.79</ecNumber>
    </submittedName>
</protein>
<dbReference type="STRING" id="68214.AVL59_39930"/>